<gene>
    <name evidence="2" type="ORF">N657DRAFT_638835</name>
</gene>
<organism evidence="2 3">
    <name type="scientific">Parathielavia appendiculata</name>
    <dbReference type="NCBI Taxonomy" id="2587402"/>
    <lineage>
        <taxon>Eukaryota</taxon>
        <taxon>Fungi</taxon>
        <taxon>Dikarya</taxon>
        <taxon>Ascomycota</taxon>
        <taxon>Pezizomycotina</taxon>
        <taxon>Sordariomycetes</taxon>
        <taxon>Sordariomycetidae</taxon>
        <taxon>Sordariales</taxon>
        <taxon>Chaetomiaceae</taxon>
        <taxon>Parathielavia</taxon>
    </lineage>
</organism>
<evidence type="ECO:0000313" key="3">
    <source>
        <dbReference type="Proteomes" id="UP001302602"/>
    </source>
</evidence>
<reference evidence="2" key="1">
    <citation type="journal article" date="2023" name="Mol. Phylogenet. Evol.">
        <title>Genome-scale phylogeny and comparative genomics of the fungal order Sordariales.</title>
        <authorList>
            <person name="Hensen N."/>
            <person name="Bonometti L."/>
            <person name="Westerberg I."/>
            <person name="Brannstrom I.O."/>
            <person name="Guillou S."/>
            <person name="Cros-Aarteil S."/>
            <person name="Calhoun S."/>
            <person name="Haridas S."/>
            <person name="Kuo A."/>
            <person name="Mondo S."/>
            <person name="Pangilinan J."/>
            <person name="Riley R."/>
            <person name="LaButti K."/>
            <person name="Andreopoulos B."/>
            <person name="Lipzen A."/>
            <person name="Chen C."/>
            <person name="Yan M."/>
            <person name="Daum C."/>
            <person name="Ng V."/>
            <person name="Clum A."/>
            <person name="Steindorff A."/>
            <person name="Ohm R.A."/>
            <person name="Martin F."/>
            <person name="Silar P."/>
            <person name="Natvig D.O."/>
            <person name="Lalanne C."/>
            <person name="Gautier V."/>
            <person name="Ament-Velasquez S.L."/>
            <person name="Kruys A."/>
            <person name="Hutchinson M.I."/>
            <person name="Powell A.J."/>
            <person name="Barry K."/>
            <person name="Miller A.N."/>
            <person name="Grigoriev I.V."/>
            <person name="Debuchy R."/>
            <person name="Gladieux P."/>
            <person name="Hiltunen Thoren M."/>
            <person name="Johannesson H."/>
        </authorList>
    </citation>
    <scope>NUCLEOTIDE SEQUENCE</scope>
    <source>
        <strain evidence="2">CBS 731.68</strain>
    </source>
</reference>
<name>A0AAN6Z798_9PEZI</name>
<dbReference type="RefSeq" id="XP_062652146.1">
    <property type="nucleotide sequence ID" value="XM_062791659.1"/>
</dbReference>
<accession>A0AAN6Z798</accession>
<proteinExistence type="predicted"/>
<dbReference type="Proteomes" id="UP001302602">
    <property type="component" value="Unassembled WGS sequence"/>
</dbReference>
<comment type="caution">
    <text evidence="2">The sequence shown here is derived from an EMBL/GenBank/DDBJ whole genome shotgun (WGS) entry which is preliminary data.</text>
</comment>
<keyword evidence="3" id="KW-1185">Reference proteome</keyword>
<dbReference type="GeneID" id="87828428"/>
<dbReference type="AlphaFoldDB" id="A0AAN6Z798"/>
<evidence type="ECO:0000256" key="1">
    <source>
        <dbReference type="SAM" id="MobiDB-lite"/>
    </source>
</evidence>
<reference evidence="2" key="2">
    <citation type="submission" date="2023-05" db="EMBL/GenBank/DDBJ databases">
        <authorList>
            <consortium name="Lawrence Berkeley National Laboratory"/>
            <person name="Steindorff A."/>
            <person name="Hensen N."/>
            <person name="Bonometti L."/>
            <person name="Westerberg I."/>
            <person name="Brannstrom I.O."/>
            <person name="Guillou S."/>
            <person name="Cros-Aarteil S."/>
            <person name="Calhoun S."/>
            <person name="Haridas S."/>
            <person name="Kuo A."/>
            <person name="Mondo S."/>
            <person name="Pangilinan J."/>
            <person name="Riley R."/>
            <person name="Labutti K."/>
            <person name="Andreopoulos B."/>
            <person name="Lipzen A."/>
            <person name="Chen C."/>
            <person name="Yanf M."/>
            <person name="Daum C."/>
            <person name="Ng V."/>
            <person name="Clum A."/>
            <person name="Ohm R."/>
            <person name="Martin F."/>
            <person name="Silar P."/>
            <person name="Natvig D."/>
            <person name="Lalanne C."/>
            <person name="Gautier V."/>
            <person name="Ament-Velasquez S.L."/>
            <person name="Kruys A."/>
            <person name="Hutchinson M.I."/>
            <person name="Powell A.J."/>
            <person name="Barry K."/>
            <person name="Miller A.N."/>
            <person name="Grigoriev I.V."/>
            <person name="Debuchy R."/>
            <person name="Gladieux P."/>
            <person name="Thoren M.H."/>
            <person name="Johannesson H."/>
        </authorList>
    </citation>
    <scope>NUCLEOTIDE SEQUENCE</scope>
    <source>
        <strain evidence="2">CBS 731.68</strain>
    </source>
</reference>
<dbReference type="EMBL" id="MU853223">
    <property type="protein sequence ID" value="KAK4128375.1"/>
    <property type="molecule type" value="Genomic_DNA"/>
</dbReference>
<protein>
    <submittedName>
        <fullName evidence="2">Uncharacterized protein</fullName>
    </submittedName>
</protein>
<sequence>MATWQAVSLYDALLRSSKTQQTTVCPPKKISETHARSCCEQTGSSSMESFGEDPPSYSPVPTARFFGAVTLAPATAPSGLGSSKVREVRDKDRELDLAIWRSSFDRFRRSTNDLENEGPADNKRSPQPTSIVKSVHTQIPTYISTCTARSRGLPEGRNLGDCKAHLVCIIWSFSASSSLSCRESAGSGGPRYFSERNLATWILEMLATGATASQTPGFLATRSSKETV</sequence>
<feature type="region of interest" description="Disordered" evidence="1">
    <location>
        <begin position="111"/>
        <end position="131"/>
    </location>
</feature>
<evidence type="ECO:0000313" key="2">
    <source>
        <dbReference type="EMBL" id="KAK4128375.1"/>
    </source>
</evidence>